<feature type="compositionally biased region" description="Basic and acidic residues" evidence="1">
    <location>
        <begin position="34"/>
        <end position="43"/>
    </location>
</feature>
<reference evidence="2" key="1">
    <citation type="submission" date="2022-01" db="EMBL/GenBank/DDBJ databases">
        <authorList>
            <person name="King R."/>
        </authorList>
    </citation>
    <scope>NUCLEOTIDE SEQUENCE</scope>
</reference>
<dbReference type="AlphaFoldDB" id="A0A9P0MMR7"/>
<feature type="region of interest" description="Disordered" evidence="1">
    <location>
        <begin position="1"/>
        <end position="43"/>
    </location>
</feature>
<organism evidence="2 3">
    <name type="scientific">Nezara viridula</name>
    <name type="common">Southern green stink bug</name>
    <name type="synonym">Cimex viridulus</name>
    <dbReference type="NCBI Taxonomy" id="85310"/>
    <lineage>
        <taxon>Eukaryota</taxon>
        <taxon>Metazoa</taxon>
        <taxon>Ecdysozoa</taxon>
        <taxon>Arthropoda</taxon>
        <taxon>Hexapoda</taxon>
        <taxon>Insecta</taxon>
        <taxon>Pterygota</taxon>
        <taxon>Neoptera</taxon>
        <taxon>Paraneoptera</taxon>
        <taxon>Hemiptera</taxon>
        <taxon>Heteroptera</taxon>
        <taxon>Panheteroptera</taxon>
        <taxon>Pentatomomorpha</taxon>
        <taxon>Pentatomoidea</taxon>
        <taxon>Pentatomidae</taxon>
        <taxon>Pentatominae</taxon>
        <taxon>Nezara</taxon>
    </lineage>
</organism>
<sequence>MSLAEYITDPIPRPATVTRQRPPPGRPHYPRRGLQRDDTETPRCLRTPLPLITAAPTFRKRCGTYLLDPTTQVSTHYTPLASRQNGMHGISPPPLSLEAGTDR</sequence>
<dbReference type="Proteomes" id="UP001152798">
    <property type="component" value="Chromosome 3"/>
</dbReference>
<evidence type="ECO:0000256" key="1">
    <source>
        <dbReference type="SAM" id="MobiDB-lite"/>
    </source>
</evidence>
<accession>A0A9P0MMR7</accession>
<proteinExistence type="predicted"/>
<protein>
    <submittedName>
        <fullName evidence="2">Uncharacterized protein</fullName>
    </submittedName>
</protein>
<dbReference type="EMBL" id="OV725079">
    <property type="protein sequence ID" value="CAH1396626.1"/>
    <property type="molecule type" value="Genomic_DNA"/>
</dbReference>
<gene>
    <name evidence="2" type="ORF">NEZAVI_LOCUS6656</name>
</gene>
<evidence type="ECO:0000313" key="3">
    <source>
        <dbReference type="Proteomes" id="UP001152798"/>
    </source>
</evidence>
<name>A0A9P0MMR7_NEZVI</name>
<evidence type="ECO:0000313" key="2">
    <source>
        <dbReference type="EMBL" id="CAH1396626.1"/>
    </source>
</evidence>
<feature type="region of interest" description="Disordered" evidence="1">
    <location>
        <begin position="79"/>
        <end position="103"/>
    </location>
</feature>
<dbReference type="OrthoDB" id="10535087at2759"/>
<keyword evidence="3" id="KW-1185">Reference proteome</keyword>